<comment type="similarity">
    <text evidence="1 2">Belongs to the DegT/DnrJ/EryC1 family.</text>
</comment>
<dbReference type="GO" id="GO:0000271">
    <property type="term" value="P:polysaccharide biosynthetic process"/>
    <property type="evidence" value="ECO:0007669"/>
    <property type="project" value="TreeGrafter"/>
</dbReference>
<dbReference type="EMBL" id="CP107246">
    <property type="protein sequence ID" value="WIM05111.1"/>
    <property type="molecule type" value="Genomic_DNA"/>
</dbReference>
<sequence length="429" mass="45458">MNKPALLGGSPVRAIPYPPYNPIDEEARRRADAVLESGLLSGFVGRGNAQFYGGPVVLELEAALCRRFGSAHAVTVNSATSGLHAALLAAGIGPGDEVIVPPITMSATASAVLMCGATPVFADIEPDYFCLDPEAVRKAVRPATRAIVAVNLFGQPAALGELRDIADRNGLVLVEDSAQAPGAMYEGRPAGTVGHMGVLSFNRHKTVQCGEGGAVLTDDPRLAKRLQLLRNHGEVVVHDWGTGEDNDIVGYNYRLTDLQAAVVIPQIARLDDLNLPRIRLAEALSMALAPFDFLRTPRLRPGTSHVYYLYPITYSPDLLGLSQNTFVKAASAEGVHLSAYVTPIGNLPVFGRAIPSAAAGPTRLFEGRATGVKSAACPVAERMASEQLVVTNICRPPLGMREIEEIAEAIGKVSANREALASWERGESG</sequence>
<keyword evidence="3" id="KW-0808">Transferase</keyword>
<dbReference type="PANTHER" id="PTHR30244:SF34">
    <property type="entry name" value="DTDP-4-AMINO-4,6-DIDEOXYGALACTOSE TRANSAMINASE"/>
    <property type="match status" value="1"/>
</dbReference>
<dbReference type="GO" id="GO:0008483">
    <property type="term" value="F:transaminase activity"/>
    <property type="evidence" value="ECO:0007669"/>
    <property type="project" value="UniProtKB-KW"/>
</dbReference>
<dbReference type="Gene3D" id="3.90.1150.10">
    <property type="entry name" value="Aspartate Aminotransferase, domain 1"/>
    <property type="match status" value="1"/>
</dbReference>
<dbReference type="Gene3D" id="3.40.640.10">
    <property type="entry name" value="Type I PLP-dependent aspartate aminotransferase-like (Major domain)"/>
    <property type="match status" value="1"/>
</dbReference>
<gene>
    <name evidence="3" type="ORF">OHM77_10450</name>
</gene>
<dbReference type="CDD" id="cd00616">
    <property type="entry name" value="AHBA_syn"/>
    <property type="match status" value="1"/>
</dbReference>
<proteinExistence type="inferred from homology"/>
<dbReference type="InterPro" id="IPR000653">
    <property type="entry name" value="DegT/StrS_aminotransferase"/>
</dbReference>
<dbReference type="Pfam" id="PF01041">
    <property type="entry name" value="DegT_DnrJ_EryC1"/>
    <property type="match status" value="1"/>
</dbReference>
<dbReference type="Proteomes" id="UP001234916">
    <property type="component" value="Chromosome"/>
</dbReference>
<evidence type="ECO:0000256" key="1">
    <source>
        <dbReference type="ARBA" id="ARBA00037999"/>
    </source>
</evidence>
<dbReference type="SUPFAM" id="SSF53383">
    <property type="entry name" value="PLP-dependent transferases"/>
    <property type="match status" value="1"/>
</dbReference>
<evidence type="ECO:0000313" key="3">
    <source>
        <dbReference type="EMBL" id="WIM05111.1"/>
    </source>
</evidence>
<organism evidence="3">
    <name type="scientific">Candidatus Nitricoxidivorans perseverans</name>
    <dbReference type="NCBI Taxonomy" id="2975601"/>
    <lineage>
        <taxon>Bacteria</taxon>
        <taxon>Pseudomonadati</taxon>
        <taxon>Pseudomonadota</taxon>
        <taxon>Betaproteobacteria</taxon>
        <taxon>Nitrosomonadales</taxon>
        <taxon>Sterolibacteriaceae</taxon>
        <taxon>Candidatus Nitricoxidivorans</taxon>
    </lineage>
</organism>
<evidence type="ECO:0000256" key="2">
    <source>
        <dbReference type="RuleBase" id="RU004508"/>
    </source>
</evidence>
<dbReference type="GO" id="GO:0030170">
    <property type="term" value="F:pyridoxal phosphate binding"/>
    <property type="evidence" value="ECO:0007669"/>
    <property type="project" value="TreeGrafter"/>
</dbReference>
<dbReference type="KEGG" id="npv:OHM77_10450"/>
<dbReference type="AlphaFoldDB" id="A0AA49FJ78"/>
<protein>
    <submittedName>
        <fullName evidence="3">DegT/DnrJ/EryC1/StrS family aminotransferase</fullName>
    </submittedName>
</protein>
<dbReference type="InterPro" id="IPR015424">
    <property type="entry name" value="PyrdxlP-dep_Trfase"/>
</dbReference>
<dbReference type="InterPro" id="IPR015422">
    <property type="entry name" value="PyrdxlP-dep_Trfase_small"/>
</dbReference>
<reference evidence="3" key="1">
    <citation type="journal article" date="2023" name="Nat. Microbiol.">
        <title>Enrichment and characterization of a nitric oxide-reducing microbial community in a continuous bioreactor.</title>
        <authorList>
            <person name="Garrido-Amador P."/>
            <person name="Stortenbeker N."/>
            <person name="Wessels H.J.C.T."/>
            <person name="Speth D.R."/>
            <person name="Garcia-Heredia I."/>
            <person name="Kartal B."/>
        </authorList>
    </citation>
    <scope>NUCLEOTIDE SEQUENCE</scope>
    <source>
        <strain evidence="3">MAG1</strain>
    </source>
</reference>
<name>A0AA49FJ78_9PROT</name>
<keyword evidence="3" id="KW-0032">Aminotransferase</keyword>
<accession>A0AA49FJ78</accession>
<dbReference type="PANTHER" id="PTHR30244">
    <property type="entry name" value="TRANSAMINASE"/>
    <property type="match status" value="1"/>
</dbReference>
<dbReference type="InterPro" id="IPR015421">
    <property type="entry name" value="PyrdxlP-dep_Trfase_major"/>
</dbReference>
<keyword evidence="2" id="KW-0663">Pyridoxal phosphate</keyword>